<organism evidence="1 2">
    <name type="scientific">Streptosporangium jomthongense</name>
    <dbReference type="NCBI Taxonomy" id="1193683"/>
    <lineage>
        <taxon>Bacteria</taxon>
        <taxon>Bacillati</taxon>
        <taxon>Actinomycetota</taxon>
        <taxon>Actinomycetes</taxon>
        <taxon>Streptosporangiales</taxon>
        <taxon>Streptosporangiaceae</taxon>
        <taxon>Streptosporangium</taxon>
    </lineage>
</organism>
<accession>A0ABV8F5X3</accession>
<protein>
    <submittedName>
        <fullName evidence="1">Uncharacterized protein</fullName>
    </submittedName>
</protein>
<name>A0ABV8F5X3_9ACTN</name>
<gene>
    <name evidence="1" type="ORF">ACFOYY_23210</name>
</gene>
<keyword evidence="2" id="KW-1185">Reference proteome</keyword>
<dbReference type="Proteomes" id="UP001595698">
    <property type="component" value="Unassembled WGS sequence"/>
</dbReference>
<comment type="caution">
    <text evidence="1">The sequence shown here is derived from an EMBL/GenBank/DDBJ whole genome shotgun (WGS) entry which is preliminary data.</text>
</comment>
<dbReference type="EMBL" id="JBHSBC010000022">
    <property type="protein sequence ID" value="MFC3983060.1"/>
    <property type="molecule type" value="Genomic_DNA"/>
</dbReference>
<dbReference type="RefSeq" id="WP_386191916.1">
    <property type="nucleotide sequence ID" value="NZ_JBHSBC010000022.1"/>
</dbReference>
<proteinExistence type="predicted"/>
<reference evidence="2" key="1">
    <citation type="journal article" date="2019" name="Int. J. Syst. Evol. Microbiol.">
        <title>The Global Catalogue of Microorganisms (GCM) 10K type strain sequencing project: providing services to taxonomists for standard genome sequencing and annotation.</title>
        <authorList>
            <consortium name="The Broad Institute Genomics Platform"/>
            <consortium name="The Broad Institute Genome Sequencing Center for Infectious Disease"/>
            <person name="Wu L."/>
            <person name="Ma J."/>
        </authorList>
    </citation>
    <scope>NUCLEOTIDE SEQUENCE [LARGE SCALE GENOMIC DNA]</scope>
    <source>
        <strain evidence="2">TBRC 7912</strain>
    </source>
</reference>
<evidence type="ECO:0000313" key="2">
    <source>
        <dbReference type="Proteomes" id="UP001595698"/>
    </source>
</evidence>
<evidence type="ECO:0000313" key="1">
    <source>
        <dbReference type="EMBL" id="MFC3983060.1"/>
    </source>
</evidence>
<sequence>MQHTPSRPVIPGWRLIISDAGRFWAFRTHLFPRAAVRAGAQSAVDADTFDEIQAIVAEQEETARTALVEEVTS</sequence>